<dbReference type="InterPro" id="IPR000031">
    <property type="entry name" value="PurE_dom"/>
</dbReference>
<evidence type="ECO:0000259" key="1">
    <source>
        <dbReference type="SMART" id="SM01001"/>
    </source>
</evidence>
<dbReference type="Proteomes" id="UP000748308">
    <property type="component" value="Unassembled WGS sequence"/>
</dbReference>
<protein>
    <submittedName>
        <fullName evidence="2">Nickel pincer cofactor biosynthesis protein LarB</fullName>
    </submittedName>
</protein>
<organism evidence="2 3">
    <name type="scientific">Eiseniibacteriota bacterium</name>
    <dbReference type="NCBI Taxonomy" id="2212470"/>
    <lineage>
        <taxon>Bacteria</taxon>
        <taxon>Candidatus Eiseniibacteriota</taxon>
    </lineage>
</organism>
<dbReference type="GO" id="GO:0016787">
    <property type="term" value="F:hydrolase activity"/>
    <property type="evidence" value="ECO:0007669"/>
    <property type="project" value="InterPro"/>
</dbReference>
<dbReference type="SUPFAM" id="SSF52255">
    <property type="entry name" value="N5-CAIR mutase (phosphoribosylaminoimidazole carboxylase, PurE)"/>
    <property type="match status" value="1"/>
</dbReference>
<comment type="caution">
    <text evidence="2">The sequence shown here is derived from an EMBL/GenBank/DDBJ whole genome shotgun (WGS) entry which is preliminary data.</text>
</comment>
<accession>A0A938BQ34</accession>
<evidence type="ECO:0000313" key="2">
    <source>
        <dbReference type="EMBL" id="MBM3316471.1"/>
    </source>
</evidence>
<dbReference type="Gene3D" id="3.40.50.1970">
    <property type="match status" value="1"/>
</dbReference>
<dbReference type="InterPro" id="IPR039476">
    <property type="entry name" value="P2CMN_synthase_LarB"/>
</dbReference>
<evidence type="ECO:0000313" key="3">
    <source>
        <dbReference type="Proteomes" id="UP000748308"/>
    </source>
</evidence>
<dbReference type="PANTHER" id="PTHR43064:SF1">
    <property type="entry name" value="SLL1489 PROTEIN"/>
    <property type="match status" value="1"/>
</dbReference>
<dbReference type="Pfam" id="PF00731">
    <property type="entry name" value="AIRC"/>
    <property type="match status" value="1"/>
</dbReference>
<sequence length="260" mass="27036">MKPERIERLLREVAAGRVTVEQGLEALRRWPVEDLGFAQVDHHRHLRRGVPEVVFAGGKRPEQTLRIAESLVESGSELLVTRAQSEALALLEERFPCGRANRVARTFSLTGREGTAREEGEGLVAVLAAGTSDIPVAEEAVETARALGSRVVAIYDVGVAGLHRLLPHLETLRDAHAVVAVAGMEGALPGVVAGFTASLVVAVPTSVGYGAGMGGVAALLSMLNSCAGGIVTVNIDNGFGAGFAAALVNRAVAAAARKPS</sequence>
<reference evidence="2" key="1">
    <citation type="submission" date="2019-03" db="EMBL/GenBank/DDBJ databases">
        <title>Lake Tanganyika Metagenome-Assembled Genomes (MAGs).</title>
        <authorList>
            <person name="Tran P."/>
        </authorList>
    </citation>
    <scope>NUCLEOTIDE SEQUENCE</scope>
    <source>
        <strain evidence="2">M_DeepCast_400m_m2_100</strain>
    </source>
</reference>
<dbReference type="GO" id="GO:0006189">
    <property type="term" value="P:'de novo' IMP biosynthetic process"/>
    <property type="evidence" value="ECO:0007669"/>
    <property type="project" value="InterPro"/>
</dbReference>
<dbReference type="NCBIfam" id="NF033503">
    <property type="entry name" value="LarB"/>
    <property type="match status" value="1"/>
</dbReference>
<feature type="domain" description="PurE" evidence="1">
    <location>
        <begin position="122"/>
        <end position="254"/>
    </location>
</feature>
<dbReference type="EMBL" id="VGIY01000015">
    <property type="protein sequence ID" value="MBM3316471.1"/>
    <property type="molecule type" value="Genomic_DNA"/>
</dbReference>
<dbReference type="PANTHER" id="PTHR43064">
    <property type="entry name" value="PHOSPHORIBOSYLAMINOIMIDAZOLE CARBOXYLASE-RELATED"/>
    <property type="match status" value="1"/>
</dbReference>
<name>A0A938BQ34_UNCEI</name>
<proteinExistence type="predicted"/>
<dbReference type="AlphaFoldDB" id="A0A938BQ34"/>
<dbReference type="SMART" id="SM01001">
    <property type="entry name" value="AIRC"/>
    <property type="match status" value="1"/>
</dbReference>
<gene>
    <name evidence="2" type="primary">larB</name>
    <name evidence="2" type="ORF">FJY75_01335</name>
</gene>